<reference evidence="3 4" key="1">
    <citation type="submission" date="2021-01" db="EMBL/GenBank/DDBJ databases">
        <title>Whole genome shotgun sequence of Microbispora corallina NBRC 16416.</title>
        <authorList>
            <person name="Komaki H."/>
            <person name="Tamura T."/>
        </authorList>
    </citation>
    <scope>NUCLEOTIDE SEQUENCE [LARGE SCALE GENOMIC DNA]</scope>
    <source>
        <strain evidence="3 4">NBRC 16416</strain>
    </source>
</reference>
<feature type="transmembrane region" description="Helical" evidence="2">
    <location>
        <begin position="187"/>
        <end position="204"/>
    </location>
</feature>
<evidence type="ECO:0000256" key="2">
    <source>
        <dbReference type="SAM" id="Phobius"/>
    </source>
</evidence>
<name>A0ABQ4G0K1_9ACTN</name>
<dbReference type="EMBL" id="BOOC01000014">
    <property type="protein sequence ID" value="GIH40577.1"/>
    <property type="molecule type" value="Genomic_DNA"/>
</dbReference>
<comment type="caution">
    <text evidence="3">The sequence shown here is derived from an EMBL/GenBank/DDBJ whole genome shotgun (WGS) entry which is preliminary data.</text>
</comment>
<gene>
    <name evidence="3" type="ORF">Mco01_35770</name>
</gene>
<feature type="compositionally biased region" description="Low complexity" evidence="1">
    <location>
        <begin position="8"/>
        <end position="22"/>
    </location>
</feature>
<organism evidence="3 4">
    <name type="scientific">Microbispora corallina</name>
    <dbReference type="NCBI Taxonomy" id="83302"/>
    <lineage>
        <taxon>Bacteria</taxon>
        <taxon>Bacillati</taxon>
        <taxon>Actinomycetota</taxon>
        <taxon>Actinomycetes</taxon>
        <taxon>Streptosporangiales</taxon>
        <taxon>Streptosporangiaceae</taxon>
        <taxon>Microbispora</taxon>
    </lineage>
</organism>
<keyword evidence="2" id="KW-0472">Membrane</keyword>
<keyword evidence="2" id="KW-1133">Transmembrane helix</keyword>
<feature type="compositionally biased region" description="Low complexity" evidence="1">
    <location>
        <begin position="33"/>
        <end position="58"/>
    </location>
</feature>
<evidence type="ECO:0000256" key="1">
    <source>
        <dbReference type="SAM" id="MobiDB-lite"/>
    </source>
</evidence>
<evidence type="ECO:0000313" key="3">
    <source>
        <dbReference type="EMBL" id="GIH40577.1"/>
    </source>
</evidence>
<dbReference type="Pfam" id="PF19608">
    <property type="entry name" value="DUF6113"/>
    <property type="match status" value="1"/>
</dbReference>
<dbReference type="Proteomes" id="UP000603904">
    <property type="component" value="Unassembled WGS sequence"/>
</dbReference>
<feature type="transmembrane region" description="Helical" evidence="2">
    <location>
        <begin position="121"/>
        <end position="141"/>
    </location>
</feature>
<evidence type="ECO:0008006" key="5">
    <source>
        <dbReference type="Google" id="ProtNLM"/>
    </source>
</evidence>
<proteinExistence type="predicted"/>
<feature type="transmembrane region" description="Helical" evidence="2">
    <location>
        <begin position="93"/>
        <end position="115"/>
    </location>
</feature>
<sequence>MTEETPGREAGPGTPAGGPVPADGHPQPGPYDGGAAWPAGPHGQGPAAPAGWATPGRPGSDGQGPAGPYGPFGPPAGAYGQTAAGDEAMSGPLAGALTGAVYGVLFLLGLVLGVVGGFEHAWYVGEIPGAAIVWLAALFAVPYATGRLMGGKLAALMPAAGWLVSSFLLATPQAAGDLVIAGDTSGFVYLYGGAVAVAAAVVVTRSKGSWLLRSYGRS</sequence>
<keyword evidence="4" id="KW-1185">Reference proteome</keyword>
<evidence type="ECO:0000313" key="4">
    <source>
        <dbReference type="Proteomes" id="UP000603904"/>
    </source>
</evidence>
<dbReference type="InterPro" id="IPR046095">
    <property type="entry name" value="DUF6113"/>
</dbReference>
<feature type="transmembrane region" description="Helical" evidence="2">
    <location>
        <begin position="153"/>
        <end position="175"/>
    </location>
</feature>
<keyword evidence="2" id="KW-0812">Transmembrane</keyword>
<dbReference type="RefSeq" id="WP_204057966.1">
    <property type="nucleotide sequence ID" value="NZ_BAAAGP010000009.1"/>
</dbReference>
<accession>A0ABQ4G0K1</accession>
<feature type="region of interest" description="Disordered" evidence="1">
    <location>
        <begin position="1"/>
        <end position="74"/>
    </location>
</feature>
<protein>
    <recommendedName>
        <fullName evidence="5">Integral membrane protein</fullName>
    </recommendedName>
</protein>